<organism evidence="1 2">
    <name type="scientific">Pontibaca methylaminivorans</name>
    <dbReference type="NCBI Taxonomy" id="515897"/>
    <lineage>
        <taxon>Bacteria</taxon>
        <taxon>Pseudomonadati</taxon>
        <taxon>Pseudomonadota</taxon>
        <taxon>Alphaproteobacteria</taxon>
        <taxon>Rhodobacterales</taxon>
        <taxon>Roseobacteraceae</taxon>
        <taxon>Pontibaca</taxon>
    </lineage>
</organism>
<dbReference type="Pfam" id="PF20082">
    <property type="entry name" value="DUF6476"/>
    <property type="match status" value="1"/>
</dbReference>
<dbReference type="InterPro" id="IPR045519">
    <property type="entry name" value="DUF6476"/>
</dbReference>
<proteinExistence type="predicted"/>
<protein>
    <submittedName>
        <fullName evidence="1">Uncharacterized protein</fullName>
    </submittedName>
</protein>
<dbReference type="STRING" id="515897.SAMN05421849_0722"/>
<reference evidence="1 2" key="1">
    <citation type="submission" date="2017-01" db="EMBL/GenBank/DDBJ databases">
        <authorList>
            <person name="Mah S.A."/>
            <person name="Swanson W.J."/>
            <person name="Moy G.W."/>
            <person name="Vacquier V.D."/>
        </authorList>
    </citation>
    <scope>NUCLEOTIDE SEQUENCE [LARGE SCALE GENOMIC DNA]</scope>
    <source>
        <strain evidence="1 2">DSM 21219</strain>
    </source>
</reference>
<sequence length="73" mass="7651">MIVGLVIVIVLLVIRLSTPAAVPALPDTITLPEGASAQAVTIGADWYGVVTDDGRFLIFDRTSGALRQSVTLD</sequence>
<evidence type="ECO:0000313" key="1">
    <source>
        <dbReference type="EMBL" id="SIT77358.1"/>
    </source>
</evidence>
<accession>A0A1R3WHI1</accession>
<dbReference type="EMBL" id="FTPS01000001">
    <property type="protein sequence ID" value="SIT77358.1"/>
    <property type="molecule type" value="Genomic_DNA"/>
</dbReference>
<dbReference type="AlphaFoldDB" id="A0A1R3WHI1"/>
<name>A0A1R3WHI1_9RHOB</name>
<gene>
    <name evidence="1" type="ORF">SAMN05421849_0722</name>
</gene>
<keyword evidence="2" id="KW-1185">Reference proteome</keyword>
<dbReference type="Proteomes" id="UP000192455">
    <property type="component" value="Unassembled WGS sequence"/>
</dbReference>
<evidence type="ECO:0000313" key="2">
    <source>
        <dbReference type="Proteomes" id="UP000192455"/>
    </source>
</evidence>